<dbReference type="AlphaFoldDB" id="U1F0U8"/>
<dbReference type="Proteomes" id="UP000016307">
    <property type="component" value="Unassembled WGS sequence"/>
</dbReference>
<sequence length="928" mass="102382">PGDVMKLHRIHIENYKGVTEQTLHVPDTGLVVVSGPNEVGKTSLIEALSLVFNTRNKHTAKKQAIKDAQPVGQHVPVIVEAEFSIGEHRVVHTKQFLVSPKAVLRYVGGPRTGDSFTGDDAIGEMERLISGLDDTLWTALQVLQTGGRSELTLDSSESLRAALDTRSGAADTRRDDHGLFDLIKEESQNYWTATGKPIRSRNDQRGERDALNAQLVDVRQTLDQADQLVNELGDLDEELGDLHRHQIKARGELAKANEQQEGLRQLKDIVERAAQDELNAKLTLTEATSTAQQRTELLSELASLDERIAGSTANVKQAEELHHAVNQELEQTKSTMIKARSTRDKARDAVNKAEDLRTLVSQTSKLAQLRRRRERAAALNEQIVELTREVNDHPITKRQLGQLRKAEQKLRDARTQVSLASPVLTAEALAEDAPELLLDGEPVKSGRSYQIDQAVHLQVGASWKMSLTPHAELEKLRKDAEKYATQLTDRLADLHVESVSQAEDRCEAQQIATSRLKERTAQRDELLDGESMDALDATIEQMGEQVASLRESTGLTATLSGSSRPSPHTTDSGDDAGATDLGTPAPDSSTASDGEASYPDLPDPDAQVQAAKAELTTAEDQVAELEAQLSAIRERLDQARERMVAATTTMTGDQTRRAELAEKLHLAREQASDDDIRVEEEKARAAHTQAAEALDRARKDLEDRHPDQIAQDVTDAQNRLTNVSARLTEKQSRQSSLRGQLTGMGREQLQDEADRTRIRIHHLDRQIRSVDQRAEAAKLLAETMFNARREQDRVYHEPLTRAINQIGTAIYHDGFSVRIDEELRISGRLLDGQGLGTGQLSSGAREQLGLIVRLAVANLVDPGDGVPLILDDALVYSDQRRARRIIQQMAAGATNCQIIVLTCDPERYDTLDTSDGITTVSLEPIRGV</sequence>
<dbReference type="Pfam" id="PF13175">
    <property type="entry name" value="AAA_15"/>
    <property type="match status" value="1"/>
</dbReference>
<keyword evidence="1" id="KW-0175">Coiled coil</keyword>
<gene>
    <name evidence="4" type="ORF">H641_02808</name>
</gene>
<feature type="coiled-coil region" evidence="1">
    <location>
        <begin position="301"/>
        <end position="335"/>
    </location>
</feature>
<comment type="caution">
    <text evidence="4">The sequence shown here is derived from an EMBL/GenBank/DDBJ whole genome shotgun (WGS) entry which is preliminary data.</text>
</comment>
<feature type="region of interest" description="Disordered" evidence="2">
    <location>
        <begin position="556"/>
        <end position="604"/>
    </location>
</feature>
<protein>
    <submittedName>
        <fullName evidence="4">RecF/RecN/SMC N-terminal domain protein</fullName>
    </submittedName>
</protein>
<evidence type="ECO:0000313" key="4">
    <source>
        <dbReference type="EMBL" id="ERF57567.1"/>
    </source>
</evidence>
<feature type="coiled-coil region" evidence="1">
    <location>
        <begin position="608"/>
        <end position="649"/>
    </location>
</feature>
<dbReference type="PANTHER" id="PTHR41259:SF1">
    <property type="entry name" value="DOUBLE-STRAND BREAK REPAIR RAD50 ATPASE, PUTATIVE-RELATED"/>
    <property type="match status" value="1"/>
</dbReference>
<accession>U1F0U8</accession>
<evidence type="ECO:0000259" key="3">
    <source>
        <dbReference type="Pfam" id="PF13175"/>
    </source>
</evidence>
<dbReference type="EMBL" id="AOSS01000086">
    <property type="protein sequence ID" value="ERF57567.1"/>
    <property type="molecule type" value="Genomic_DNA"/>
</dbReference>
<dbReference type="PANTHER" id="PTHR41259">
    <property type="entry name" value="DOUBLE-STRAND BREAK REPAIR RAD50 ATPASE, PUTATIVE-RELATED"/>
    <property type="match status" value="1"/>
</dbReference>
<dbReference type="InterPro" id="IPR027417">
    <property type="entry name" value="P-loop_NTPase"/>
</dbReference>
<evidence type="ECO:0000256" key="1">
    <source>
        <dbReference type="SAM" id="Coils"/>
    </source>
</evidence>
<proteinExistence type="predicted"/>
<evidence type="ECO:0000313" key="5">
    <source>
        <dbReference type="Proteomes" id="UP000016307"/>
    </source>
</evidence>
<dbReference type="SUPFAM" id="SSF52540">
    <property type="entry name" value="P-loop containing nucleoside triphosphate hydrolases"/>
    <property type="match status" value="2"/>
</dbReference>
<dbReference type="InterPro" id="IPR041685">
    <property type="entry name" value="AAA_GajA/Old/RecF-like"/>
</dbReference>
<dbReference type="OrthoDB" id="3177877at2"/>
<evidence type="ECO:0000256" key="2">
    <source>
        <dbReference type="SAM" id="MobiDB-lite"/>
    </source>
</evidence>
<organism evidence="4 5">
    <name type="scientific">Cutibacterium granulosum DSM 20700</name>
    <dbReference type="NCBI Taxonomy" id="1160719"/>
    <lineage>
        <taxon>Bacteria</taxon>
        <taxon>Bacillati</taxon>
        <taxon>Actinomycetota</taxon>
        <taxon>Actinomycetes</taxon>
        <taxon>Propionibacteriales</taxon>
        <taxon>Propionibacteriaceae</taxon>
        <taxon>Cutibacterium</taxon>
    </lineage>
</organism>
<feature type="coiled-coil region" evidence="1">
    <location>
        <begin position="208"/>
        <end position="276"/>
    </location>
</feature>
<feature type="domain" description="Endonuclease GajA/Old nuclease/RecF-like AAA" evidence="3">
    <location>
        <begin position="5"/>
        <end position="83"/>
    </location>
</feature>
<feature type="coiled-coil region" evidence="1">
    <location>
        <begin position="366"/>
        <end position="416"/>
    </location>
</feature>
<feature type="compositionally biased region" description="Low complexity" evidence="2">
    <location>
        <begin position="575"/>
        <end position="585"/>
    </location>
</feature>
<reference evidence="4 5" key="1">
    <citation type="journal article" date="2013" name="BMC Genomics">
        <title>Comparative genomics reveals distinct host-interacting traits of three major human-associated propionibacteria.</title>
        <authorList>
            <person name="Mak T.N."/>
            <person name="Schmid M."/>
            <person name="Brzuszkiewicz E."/>
            <person name="Zeng G."/>
            <person name="Meyer R."/>
            <person name="Sfanos K.S."/>
            <person name="Brinkmann V."/>
            <person name="Meyer T.F."/>
            <person name="Bruggemann H."/>
        </authorList>
    </citation>
    <scope>NUCLEOTIDE SEQUENCE [LARGE SCALE GENOMIC DNA]</scope>
    <source>
        <strain evidence="4 5">DSM 20700</strain>
    </source>
</reference>
<dbReference type="Gene3D" id="3.40.50.300">
    <property type="entry name" value="P-loop containing nucleotide triphosphate hydrolases"/>
    <property type="match status" value="2"/>
</dbReference>
<name>U1F0U8_9ACTN</name>
<dbReference type="PATRIC" id="fig|1160719.4.peg.537"/>
<feature type="non-terminal residue" evidence="4">
    <location>
        <position position="1"/>
    </location>
</feature>
<keyword evidence="5" id="KW-1185">Reference proteome</keyword>